<gene>
    <name evidence="2" type="ORF">DRE_02819</name>
</gene>
<evidence type="ECO:0000256" key="1">
    <source>
        <dbReference type="SAM" id="MobiDB-lite"/>
    </source>
</evidence>
<organism evidence="2 3">
    <name type="scientific">Drechslerella stenobrocha 248</name>
    <dbReference type="NCBI Taxonomy" id="1043628"/>
    <lineage>
        <taxon>Eukaryota</taxon>
        <taxon>Fungi</taxon>
        <taxon>Dikarya</taxon>
        <taxon>Ascomycota</taxon>
        <taxon>Pezizomycotina</taxon>
        <taxon>Orbiliomycetes</taxon>
        <taxon>Orbiliales</taxon>
        <taxon>Orbiliaceae</taxon>
        <taxon>Drechslerella</taxon>
    </lineage>
</organism>
<evidence type="ECO:0000313" key="3">
    <source>
        <dbReference type="Proteomes" id="UP000024837"/>
    </source>
</evidence>
<feature type="compositionally biased region" description="Low complexity" evidence="1">
    <location>
        <begin position="329"/>
        <end position="385"/>
    </location>
</feature>
<dbReference type="Gene3D" id="3.40.390.10">
    <property type="entry name" value="Collagenase (Catalytic Domain)"/>
    <property type="match status" value="1"/>
</dbReference>
<dbReference type="EMBL" id="KI966407">
    <property type="protein sequence ID" value="EWC47937.1"/>
    <property type="molecule type" value="Genomic_DNA"/>
</dbReference>
<evidence type="ECO:0000313" key="2">
    <source>
        <dbReference type="EMBL" id="EWC47937.1"/>
    </source>
</evidence>
<dbReference type="OrthoDB" id="291007at2759"/>
<dbReference type="HOGENOM" id="CLU_560226_0_0_1"/>
<feature type="compositionally biased region" description="Low complexity" evidence="1">
    <location>
        <begin position="295"/>
        <end position="308"/>
    </location>
</feature>
<keyword evidence="3" id="KW-1185">Reference proteome</keyword>
<feature type="compositionally biased region" description="Acidic residues" evidence="1">
    <location>
        <begin position="51"/>
        <end position="61"/>
    </location>
</feature>
<feature type="region of interest" description="Disordered" evidence="1">
    <location>
        <begin position="234"/>
        <end position="391"/>
    </location>
</feature>
<protein>
    <submittedName>
        <fullName evidence="2">Uncharacterized protein</fullName>
    </submittedName>
</protein>
<feature type="region of interest" description="Disordered" evidence="1">
    <location>
        <begin position="1"/>
        <end position="71"/>
    </location>
</feature>
<dbReference type="Proteomes" id="UP000024837">
    <property type="component" value="Unassembled WGS sequence"/>
</dbReference>
<dbReference type="AlphaFoldDB" id="W7I637"/>
<feature type="compositionally biased region" description="Basic and acidic residues" evidence="1">
    <location>
        <begin position="265"/>
        <end position="286"/>
    </location>
</feature>
<dbReference type="GO" id="GO:0008237">
    <property type="term" value="F:metallopeptidase activity"/>
    <property type="evidence" value="ECO:0007669"/>
    <property type="project" value="InterPro"/>
</dbReference>
<dbReference type="InterPro" id="IPR024079">
    <property type="entry name" value="MetalloPept_cat_dom_sf"/>
</dbReference>
<feature type="compositionally biased region" description="Basic and acidic residues" evidence="1">
    <location>
        <begin position="234"/>
        <end position="249"/>
    </location>
</feature>
<name>W7I637_9PEZI</name>
<proteinExistence type="predicted"/>
<sequence length="487" mass="55765">MPPKKFIKSGPTRSVQKVKPKDDCMSGSEDDGLGISSAVVKWEPKQPNTNGDEDFSDDENDDKYGNADNALSTTSSMQCAEMWENGETIRVRFLSAPPDGTKSSIIENVRRFEQFANIHFEFVKNDPSDIRISFDTNLRCWTCIGTAARAIEAPAPTMNLPITSDVRVSDIRRLVLYEFKHALGCFHVPSGSLELRPSGSNNLQPTRSSSLSPEFAGFDTQLSEAEKLFIKRVYPMDKKESKPKPRPKSEPMSNHRTRTGSQSKLEPESNPRLRPQDSSSGDERQSNRAADSYRQTTPAQYQQYPPAQHSQSLPPQHNQYHQSQPYSNPPAQYQQPLPQHQHPQPQNQQYGSTQYHQAPQPQHQQQYPQAHGQYQQPSQQYPQSYTPAPANNQQIIPAYNQQYRNSQFYQQNSAAGYQWLLLQQQQQQANNNPVVINYNVNVLNLNHQNQQVQQRHRPPRPPRPHHHYHQPCQPFILYGPPMHCYFR</sequence>
<feature type="compositionally biased region" description="Polar residues" evidence="1">
    <location>
        <begin position="309"/>
        <end position="326"/>
    </location>
</feature>
<dbReference type="SUPFAM" id="SSF55486">
    <property type="entry name" value="Metalloproteases ('zincins'), catalytic domain"/>
    <property type="match status" value="1"/>
</dbReference>
<accession>W7I637</accession>
<reference evidence="2 3" key="1">
    <citation type="submission" date="2013-05" db="EMBL/GenBank/DDBJ databases">
        <title>Drechslerella stenobrocha genome reveals carnivorous origination and mechanical trapping mechanism of predatory fungi.</title>
        <authorList>
            <person name="Liu X."/>
            <person name="Zhang W."/>
            <person name="Liu K."/>
        </authorList>
    </citation>
    <scope>NUCLEOTIDE SEQUENCE [LARGE SCALE GENOMIC DNA]</scope>
    <source>
        <strain evidence="2 3">248</strain>
    </source>
</reference>